<dbReference type="PROSITE" id="PS00622">
    <property type="entry name" value="HTH_LUXR_1"/>
    <property type="match status" value="1"/>
</dbReference>
<accession>A0A7Y6TWC7</accession>
<comment type="caution">
    <text evidence="5">The sequence shown here is derived from an EMBL/GenBank/DDBJ whole genome shotgun (WGS) entry which is preliminary data.</text>
</comment>
<dbReference type="Gene3D" id="3.30.450.80">
    <property type="entry name" value="Transcription factor LuxR-like, autoinducer-binding domain"/>
    <property type="match status" value="1"/>
</dbReference>
<dbReference type="Pfam" id="PF03472">
    <property type="entry name" value="Autoind_bind"/>
    <property type="match status" value="1"/>
</dbReference>
<dbReference type="GO" id="GO:0006355">
    <property type="term" value="P:regulation of DNA-templated transcription"/>
    <property type="evidence" value="ECO:0007669"/>
    <property type="project" value="InterPro"/>
</dbReference>
<dbReference type="InterPro" id="IPR036388">
    <property type="entry name" value="WH-like_DNA-bd_sf"/>
</dbReference>
<evidence type="ECO:0000256" key="1">
    <source>
        <dbReference type="ARBA" id="ARBA00023015"/>
    </source>
</evidence>
<organism evidence="5 6">
    <name type="scientific">Piscinibacter koreensis</name>
    <dbReference type="NCBI Taxonomy" id="2742824"/>
    <lineage>
        <taxon>Bacteria</taxon>
        <taxon>Pseudomonadati</taxon>
        <taxon>Pseudomonadota</taxon>
        <taxon>Betaproteobacteria</taxon>
        <taxon>Burkholderiales</taxon>
        <taxon>Sphaerotilaceae</taxon>
        <taxon>Piscinibacter</taxon>
    </lineage>
</organism>
<feature type="domain" description="HTH luxR-type" evidence="4">
    <location>
        <begin position="169"/>
        <end position="234"/>
    </location>
</feature>
<dbReference type="InterPro" id="IPR005143">
    <property type="entry name" value="TF_LuxR_autoind-bd_dom"/>
</dbReference>
<keyword evidence="3" id="KW-0804">Transcription</keyword>
<proteinExistence type="predicted"/>
<name>A0A7Y6TWC7_9BURK</name>
<sequence>MHVWQEDMLLAIEDSQISEDEIFGHLRVASEALGFPYCAYGLRVPIPVTRPQTVMLNNYPAAWQERYAAADYLSRDPTVLHGRRSQAPVLWSDDLFATARDLWDEARDHGLRVGWVQSSLDGHGVGGMVTLARSDEELTPVELEAKELRMRWLVNIAHVALSRRISPQLNRIESALTPREIEVLQWTADGKTAPEISDILDVSSSTVVFHVSNAMRKLNATSRTAAAVKAAMLGLLN</sequence>
<keyword evidence="1" id="KW-0805">Transcription regulation</keyword>
<dbReference type="Gene3D" id="1.10.10.10">
    <property type="entry name" value="Winged helix-like DNA-binding domain superfamily/Winged helix DNA-binding domain"/>
    <property type="match status" value="1"/>
</dbReference>
<dbReference type="InterPro" id="IPR016032">
    <property type="entry name" value="Sig_transdc_resp-reg_C-effctor"/>
</dbReference>
<dbReference type="SUPFAM" id="SSF75516">
    <property type="entry name" value="Pheromone-binding domain of LuxR-like quorum-sensing transcription factors"/>
    <property type="match status" value="1"/>
</dbReference>
<dbReference type="GO" id="GO:0003677">
    <property type="term" value="F:DNA binding"/>
    <property type="evidence" value="ECO:0007669"/>
    <property type="project" value="UniProtKB-KW"/>
</dbReference>
<gene>
    <name evidence="5" type="ORF">HQN59_08900</name>
</gene>
<dbReference type="Pfam" id="PF00196">
    <property type="entry name" value="GerE"/>
    <property type="match status" value="1"/>
</dbReference>
<evidence type="ECO:0000256" key="2">
    <source>
        <dbReference type="ARBA" id="ARBA00023125"/>
    </source>
</evidence>
<evidence type="ECO:0000313" key="5">
    <source>
        <dbReference type="EMBL" id="NUZ05882.1"/>
    </source>
</evidence>
<dbReference type="InterPro" id="IPR036693">
    <property type="entry name" value="TF_LuxR_autoind-bd_dom_sf"/>
</dbReference>
<dbReference type="SMART" id="SM00421">
    <property type="entry name" value="HTH_LUXR"/>
    <property type="match status" value="1"/>
</dbReference>
<dbReference type="EMBL" id="JABWMJ010000003">
    <property type="protein sequence ID" value="NUZ05882.1"/>
    <property type="molecule type" value="Genomic_DNA"/>
</dbReference>
<evidence type="ECO:0000256" key="3">
    <source>
        <dbReference type="ARBA" id="ARBA00023163"/>
    </source>
</evidence>
<dbReference type="AlphaFoldDB" id="A0A7Y6TWC7"/>
<dbReference type="CDD" id="cd06170">
    <property type="entry name" value="LuxR_C_like"/>
    <property type="match status" value="1"/>
</dbReference>
<dbReference type="PRINTS" id="PR00038">
    <property type="entry name" value="HTHLUXR"/>
</dbReference>
<evidence type="ECO:0000313" key="6">
    <source>
        <dbReference type="Proteomes" id="UP000529637"/>
    </source>
</evidence>
<dbReference type="PANTHER" id="PTHR44688">
    <property type="entry name" value="DNA-BINDING TRANSCRIPTIONAL ACTIVATOR DEVR_DOSR"/>
    <property type="match status" value="1"/>
</dbReference>
<dbReference type="SUPFAM" id="SSF46894">
    <property type="entry name" value="C-terminal effector domain of the bipartite response regulators"/>
    <property type="match status" value="1"/>
</dbReference>
<reference evidence="5 6" key="1">
    <citation type="submission" date="2020-06" db="EMBL/GenBank/DDBJ databases">
        <title>Schlegella sp. ID0723 isolated from air conditioner.</title>
        <authorList>
            <person name="Kim D.Y."/>
            <person name="Kim D.-U."/>
        </authorList>
    </citation>
    <scope>NUCLEOTIDE SEQUENCE [LARGE SCALE GENOMIC DNA]</scope>
    <source>
        <strain evidence="5 6">ID0723</strain>
    </source>
</reference>
<dbReference type="RefSeq" id="WP_176068233.1">
    <property type="nucleotide sequence ID" value="NZ_JABWMJ010000003.1"/>
</dbReference>
<protein>
    <submittedName>
        <fullName evidence="5">Autoinducer binding domain-containing protein</fullName>
    </submittedName>
</protein>
<dbReference type="PROSITE" id="PS50043">
    <property type="entry name" value="HTH_LUXR_2"/>
    <property type="match status" value="1"/>
</dbReference>
<evidence type="ECO:0000259" key="4">
    <source>
        <dbReference type="PROSITE" id="PS50043"/>
    </source>
</evidence>
<dbReference type="InterPro" id="IPR000792">
    <property type="entry name" value="Tscrpt_reg_LuxR_C"/>
</dbReference>
<dbReference type="PANTHER" id="PTHR44688:SF16">
    <property type="entry name" value="DNA-BINDING TRANSCRIPTIONAL ACTIVATOR DEVR_DOSR"/>
    <property type="match status" value="1"/>
</dbReference>
<keyword evidence="6" id="KW-1185">Reference proteome</keyword>
<keyword evidence="2" id="KW-0238">DNA-binding</keyword>
<dbReference type="Proteomes" id="UP000529637">
    <property type="component" value="Unassembled WGS sequence"/>
</dbReference>